<evidence type="ECO:0000256" key="1">
    <source>
        <dbReference type="SAM" id="MobiDB-lite"/>
    </source>
</evidence>
<keyword evidence="4" id="KW-1185">Reference proteome</keyword>
<keyword evidence="2" id="KW-1133">Transmembrane helix</keyword>
<evidence type="ECO:0000313" key="3">
    <source>
        <dbReference type="EMBL" id="KAK8043049.1"/>
    </source>
</evidence>
<feature type="compositionally biased region" description="Basic residues" evidence="1">
    <location>
        <begin position="78"/>
        <end position="87"/>
    </location>
</feature>
<feature type="compositionally biased region" description="Basic and acidic residues" evidence="1">
    <location>
        <begin position="88"/>
        <end position="104"/>
    </location>
</feature>
<dbReference type="EMBL" id="JAQQWL010000013">
    <property type="protein sequence ID" value="KAK8043049.1"/>
    <property type="molecule type" value="Genomic_DNA"/>
</dbReference>
<reference evidence="3 4" key="1">
    <citation type="submission" date="2023-01" db="EMBL/GenBank/DDBJ databases">
        <title>Analysis of 21 Apiospora genomes using comparative genomics revels a genus with tremendous synthesis potential of carbohydrate active enzymes and secondary metabolites.</title>
        <authorList>
            <person name="Sorensen T."/>
        </authorList>
    </citation>
    <scope>NUCLEOTIDE SEQUENCE [LARGE SCALE GENOMIC DNA]</scope>
    <source>
        <strain evidence="3 4">CBS 135458</strain>
    </source>
</reference>
<dbReference type="RefSeq" id="XP_066709902.1">
    <property type="nucleotide sequence ID" value="XM_066864941.1"/>
</dbReference>
<accession>A0ABR1T8V8</accession>
<dbReference type="Proteomes" id="UP001480595">
    <property type="component" value="Unassembled WGS sequence"/>
</dbReference>
<keyword evidence="2" id="KW-0812">Transmembrane</keyword>
<gene>
    <name evidence="3" type="ORF">PG994_013532</name>
</gene>
<feature type="region of interest" description="Disordered" evidence="1">
    <location>
        <begin position="64"/>
        <end position="117"/>
    </location>
</feature>
<organism evidence="3 4">
    <name type="scientific">Apiospora phragmitis</name>
    <dbReference type="NCBI Taxonomy" id="2905665"/>
    <lineage>
        <taxon>Eukaryota</taxon>
        <taxon>Fungi</taxon>
        <taxon>Dikarya</taxon>
        <taxon>Ascomycota</taxon>
        <taxon>Pezizomycotina</taxon>
        <taxon>Sordariomycetes</taxon>
        <taxon>Xylariomycetidae</taxon>
        <taxon>Amphisphaeriales</taxon>
        <taxon>Apiosporaceae</taxon>
        <taxon>Apiospora</taxon>
    </lineage>
</organism>
<feature type="transmembrane region" description="Helical" evidence="2">
    <location>
        <begin position="204"/>
        <end position="229"/>
    </location>
</feature>
<evidence type="ECO:0000313" key="4">
    <source>
        <dbReference type="Proteomes" id="UP001480595"/>
    </source>
</evidence>
<comment type="caution">
    <text evidence="3">The sequence shown here is derived from an EMBL/GenBank/DDBJ whole genome shotgun (WGS) entry which is preliminary data.</text>
</comment>
<evidence type="ECO:0000256" key="2">
    <source>
        <dbReference type="SAM" id="Phobius"/>
    </source>
</evidence>
<keyword evidence="2" id="KW-0472">Membrane</keyword>
<name>A0ABR1T8V8_9PEZI</name>
<proteinExistence type="predicted"/>
<dbReference type="GeneID" id="92098004"/>
<protein>
    <submittedName>
        <fullName evidence="3">Uncharacterized protein</fullName>
    </submittedName>
</protein>
<sequence length="266" mass="29589">MTPGAVTTPPRITPPPACVESLSHLYRATEAYSTPTDAAAAQVCTKLQDHGGRPADFTNIHNQIRLHRPIRLGPGPRRGPRLRRARPGARDRGQRPERDDRHAPAPDGALHGRMRPPHELRLRHPHVDGHLPRHAAAGRQLGLGPVRGRHAVHLGPAVDVLRGGAGVVVRDAGAHVGFRGFPRDHDSDYYKYHTPRPWPVPSGAATGVASTVLLIVISIAFFISVAGFWRKGRRMHERRAQIRRETYAETRRQEAEARRRETYYGQ</sequence>